<organism evidence="1 2">
    <name type="scientific">Albidovulum salinarum</name>
    <dbReference type="NCBI Taxonomy" id="2984153"/>
    <lineage>
        <taxon>Bacteria</taxon>
        <taxon>Pseudomonadati</taxon>
        <taxon>Pseudomonadota</taxon>
        <taxon>Alphaproteobacteria</taxon>
        <taxon>Rhodobacterales</taxon>
        <taxon>Paracoccaceae</taxon>
        <taxon>Albidovulum</taxon>
    </lineage>
</organism>
<dbReference type="Pfam" id="PF12525">
    <property type="entry name" value="DUF3726"/>
    <property type="match status" value="1"/>
</dbReference>
<dbReference type="Proteomes" id="UP001209535">
    <property type="component" value="Unassembled WGS sequence"/>
</dbReference>
<accession>A0ABT2XD03</accession>
<protein>
    <submittedName>
        <fullName evidence="1">DUF3726 domain-containing protein</fullName>
    </submittedName>
</protein>
<sequence length="227" mass="22586">MSEIANDPTQAGVAVPEKGGARLTLPEIQSLCFKAARGAGMEWGLAEEAAFAARWLAAAGLPGPERLGARIQAGVGAAPEIGSGVWRGRAGGALCPIAAGAALSDRAGAIPPELRLEGLAWPVLILPFLALVAEGCGASVALTWPGGRVTVGPEGPGAGADLEALAGFAEATVEIAGAAGAAPVARQSGRWLSHDDWALLDGFALRTTVPASEKSRAGAGAGNLDND</sequence>
<name>A0ABT2XD03_9RHOB</name>
<comment type="caution">
    <text evidence="1">The sequence shown here is derived from an EMBL/GenBank/DDBJ whole genome shotgun (WGS) entry which is preliminary data.</text>
</comment>
<dbReference type="EMBL" id="JAOVQO010000016">
    <property type="protein sequence ID" value="MCU9849580.1"/>
    <property type="molecule type" value="Genomic_DNA"/>
</dbReference>
<evidence type="ECO:0000313" key="2">
    <source>
        <dbReference type="Proteomes" id="UP001209535"/>
    </source>
</evidence>
<evidence type="ECO:0000313" key="1">
    <source>
        <dbReference type="EMBL" id="MCU9849580.1"/>
    </source>
</evidence>
<reference evidence="1 2" key="1">
    <citation type="submission" date="2022-10" db="EMBL/GenBank/DDBJ databases">
        <title>Defluviimonas sp. nov., isolated from ocean surface sediments.</title>
        <authorList>
            <person name="He W."/>
            <person name="Wang L."/>
            <person name="Zhang D.-F."/>
        </authorList>
    </citation>
    <scope>NUCLEOTIDE SEQUENCE [LARGE SCALE GENOMIC DNA]</scope>
    <source>
        <strain evidence="1 2">WL0024</strain>
    </source>
</reference>
<dbReference type="RefSeq" id="WP_263338444.1">
    <property type="nucleotide sequence ID" value="NZ_JAOVQO010000016.1"/>
</dbReference>
<gene>
    <name evidence="1" type="ORF">OEZ60_16390</name>
</gene>
<keyword evidence="2" id="KW-1185">Reference proteome</keyword>
<proteinExistence type="predicted"/>
<dbReference type="InterPro" id="IPR022201">
    <property type="entry name" value="DUF3726"/>
</dbReference>